<proteinExistence type="predicted"/>
<name>A0ABY7E5M9_MYAAR</name>
<accession>A0ABY7E5M9</accession>
<keyword evidence="3" id="KW-1185">Reference proteome</keyword>
<evidence type="ECO:0000313" key="2">
    <source>
        <dbReference type="EMBL" id="WAR04092.1"/>
    </source>
</evidence>
<feature type="region of interest" description="Disordered" evidence="1">
    <location>
        <begin position="94"/>
        <end position="115"/>
    </location>
</feature>
<protein>
    <submittedName>
        <fullName evidence="2">Uncharacterized protein</fullName>
    </submittedName>
</protein>
<organism evidence="2 3">
    <name type="scientific">Mya arenaria</name>
    <name type="common">Soft-shell clam</name>
    <dbReference type="NCBI Taxonomy" id="6604"/>
    <lineage>
        <taxon>Eukaryota</taxon>
        <taxon>Metazoa</taxon>
        <taxon>Spiralia</taxon>
        <taxon>Lophotrochozoa</taxon>
        <taxon>Mollusca</taxon>
        <taxon>Bivalvia</taxon>
        <taxon>Autobranchia</taxon>
        <taxon>Heteroconchia</taxon>
        <taxon>Euheterodonta</taxon>
        <taxon>Imparidentia</taxon>
        <taxon>Neoheterodontei</taxon>
        <taxon>Myida</taxon>
        <taxon>Myoidea</taxon>
        <taxon>Myidae</taxon>
        <taxon>Mya</taxon>
    </lineage>
</organism>
<feature type="compositionally biased region" description="Basic and acidic residues" evidence="1">
    <location>
        <begin position="208"/>
        <end position="252"/>
    </location>
</feature>
<dbReference type="Proteomes" id="UP001164746">
    <property type="component" value="Chromosome 5"/>
</dbReference>
<evidence type="ECO:0000313" key="3">
    <source>
        <dbReference type="Proteomes" id="UP001164746"/>
    </source>
</evidence>
<feature type="compositionally biased region" description="Basic and acidic residues" evidence="1">
    <location>
        <begin position="142"/>
        <end position="170"/>
    </location>
</feature>
<feature type="region of interest" description="Disordered" evidence="1">
    <location>
        <begin position="390"/>
        <end position="429"/>
    </location>
</feature>
<gene>
    <name evidence="2" type="ORF">MAR_019461</name>
</gene>
<evidence type="ECO:0000256" key="1">
    <source>
        <dbReference type="SAM" id="MobiDB-lite"/>
    </source>
</evidence>
<feature type="region of interest" description="Disordered" evidence="1">
    <location>
        <begin position="142"/>
        <end position="252"/>
    </location>
</feature>
<feature type="compositionally biased region" description="Low complexity" evidence="1">
    <location>
        <begin position="392"/>
        <end position="421"/>
    </location>
</feature>
<dbReference type="EMBL" id="CP111016">
    <property type="protein sequence ID" value="WAR04092.1"/>
    <property type="molecule type" value="Genomic_DNA"/>
</dbReference>
<feature type="compositionally biased region" description="Polar residues" evidence="1">
    <location>
        <begin position="185"/>
        <end position="194"/>
    </location>
</feature>
<sequence>MDINNSGQSIKTLEGTKERGNLLLQIFIQKLDNDIIEHMASILLDLDDIAYIDDSIENIADIENEERASARKRNTLVGDHIEVNLNQTHIHELRRDRRENQSAKNALRKEPDKHLGKLIQCPEQERSLRELRSERAKLLKKVESAAKKPGEESPRLQKKADKLSTKREENSLSEENSFSLIKRLGNQTKTTDSVPKQEENKLQMANSSDKENSDDRAERRNNKNTSKEQDEGCPKKLLEPNEDGKFHRQDNLESFKDTDKILPKMTKVNCSKVSPTEEKARFFVFPSTADYLSLGDTSETTPAQYSEDETDSKYQRLLSDSSNSEGFASEIRRYTRRPQTVGKTGSKKGKRKNPYNVKPEDIQNAIAASTCKTMEIKIVVTDEEGIDKVHAGEGTSKSTSKSSSLRLSTTTSEATTPISPSQESKSSGSFNNYLRQLSEENVGKKGNNLLLQQELYRQQNAKPFQKFSKYKSGLYQIGIEGDSKQSYVKSMTLLPDNRFVIFDKNNKCLKLFDHEFNPLDKMNINVKYCGLAAVQNCTVAASMPELKRLQLFSCHPQTNKISREKTLPFEAEIYAIAHYDTKLYMLQRVRKHHLTEADDWVVKKFHLTGESGELPTIRTFSPGHKDCSLLANKNGLYLTNRIENEVLLLGHDGTFKYRHKVEYALPTGITDDKIGNIYVCGGSWTSFIEIIKPDLRKYRE</sequence>
<reference evidence="2" key="1">
    <citation type="submission" date="2022-11" db="EMBL/GenBank/DDBJ databases">
        <title>Centuries of genome instability and evolution in soft-shell clam transmissible cancer (bioRxiv).</title>
        <authorList>
            <person name="Hart S.F.M."/>
            <person name="Yonemitsu M.A."/>
            <person name="Giersch R.M."/>
            <person name="Beal B.F."/>
            <person name="Arriagada G."/>
            <person name="Davis B.W."/>
            <person name="Ostrander E.A."/>
            <person name="Goff S.P."/>
            <person name="Metzger M.J."/>
        </authorList>
    </citation>
    <scope>NUCLEOTIDE SEQUENCE</scope>
    <source>
        <strain evidence="2">MELC-2E11</strain>
        <tissue evidence="2">Siphon/mantle</tissue>
    </source>
</reference>
<feature type="region of interest" description="Disordered" evidence="1">
    <location>
        <begin position="318"/>
        <end position="358"/>
    </location>
</feature>